<dbReference type="EMBL" id="KZ613478">
    <property type="protein sequence ID" value="PMD22163.1"/>
    <property type="molecule type" value="Genomic_DNA"/>
</dbReference>
<evidence type="ECO:0000259" key="1">
    <source>
        <dbReference type="Pfam" id="PF06985"/>
    </source>
</evidence>
<dbReference type="STRING" id="1745343.A0A2J6Q7E4"/>
<protein>
    <submittedName>
        <fullName evidence="2">HET-domain-containing protein</fullName>
    </submittedName>
</protein>
<dbReference type="PANTHER" id="PTHR10622:SF10">
    <property type="entry name" value="HET DOMAIN-CONTAINING PROTEIN"/>
    <property type="match status" value="1"/>
</dbReference>
<dbReference type="AlphaFoldDB" id="A0A2J6Q7E4"/>
<gene>
    <name evidence="2" type="ORF">NA56DRAFT_678821</name>
</gene>
<dbReference type="Proteomes" id="UP000235672">
    <property type="component" value="Unassembled WGS sequence"/>
</dbReference>
<proteinExistence type="predicted"/>
<reference evidence="2 3" key="1">
    <citation type="submission" date="2016-05" db="EMBL/GenBank/DDBJ databases">
        <title>A degradative enzymes factory behind the ericoid mycorrhizal symbiosis.</title>
        <authorList>
            <consortium name="DOE Joint Genome Institute"/>
            <person name="Martino E."/>
            <person name="Morin E."/>
            <person name="Grelet G."/>
            <person name="Kuo A."/>
            <person name="Kohler A."/>
            <person name="Daghino S."/>
            <person name="Barry K."/>
            <person name="Choi C."/>
            <person name="Cichocki N."/>
            <person name="Clum A."/>
            <person name="Copeland A."/>
            <person name="Hainaut M."/>
            <person name="Haridas S."/>
            <person name="Labutti K."/>
            <person name="Lindquist E."/>
            <person name="Lipzen A."/>
            <person name="Khouja H.-R."/>
            <person name="Murat C."/>
            <person name="Ohm R."/>
            <person name="Olson A."/>
            <person name="Spatafora J."/>
            <person name="Veneault-Fourrey C."/>
            <person name="Henrissat B."/>
            <person name="Grigoriev I."/>
            <person name="Martin F."/>
            <person name="Perotto S."/>
        </authorList>
    </citation>
    <scope>NUCLEOTIDE SEQUENCE [LARGE SCALE GENOMIC DNA]</scope>
    <source>
        <strain evidence="2 3">UAMH 7357</strain>
    </source>
</reference>
<evidence type="ECO:0000313" key="3">
    <source>
        <dbReference type="Proteomes" id="UP000235672"/>
    </source>
</evidence>
<dbReference type="PANTHER" id="PTHR10622">
    <property type="entry name" value="HET DOMAIN-CONTAINING PROTEIN"/>
    <property type="match status" value="1"/>
</dbReference>
<accession>A0A2J6Q7E4</accession>
<dbReference type="OrthoDB" id="194358at2759"/>
<feature type="domain" description="Heterokaryon incompatibility" evidence="1">
    <location>
        <begin position="22"/>
        <end position="109"/>
    </location>
</feature>
<keyword evidence="3" id="KW-1185">Reference proteome</keyword>
<dbReference type="Pfam" id="PF06985">
    <property type="entry name" value="HET"/>
    <property type="match status" value="1"/>
</dbReference>
<sequence length="374" mass="42192">MRLIDVEKKKLEEFIGGNILSYAILSHTWGANEDEILYEDIEDGNINKSGPQLFKFEECCKQTLRDGLKYAWIDTCCIPRSDFTELGEAINSMFRWYKNAAVCYAYLADVPAGVDCSDPNSKFFTSRWFTRGWTLQELIAPKEVRFYDAAWNFLGTKAEMSIAIEIITGIPRPVLQGWASLDTQSVAQRMSWASKRVTKRPEDIAYCLLGLFSVYLNMIYGEGAEEAFSRLQQKIMTEVRDDSILAWGLNVEEPAPNGLNPVLSAGALARSPSEFANCRRIRSRQRYTGPMHSLEISGGCLSIKLQIHKEKNVDVYGVLNCGPDDTDDDVVTKISPCAHSQQEVSRRLSQADLHSERSSKWKRTIGKPSELVLC</sequence>
<name>A0A2J6Q7E4_9HELO</name>
<organism evidence="2 3">
    <name type="scientific">Hyaloscypha hepaticicola</name>
    <dbReference type="NCBI Taxonomy" id="2082293"/>
    <lineage>
        <taxon>Eukaryota</taxon>
        <taxon>Fungi</taxon>
        <taxon>Dikarya</taxon>
        <taxon>Ascomycota</taxon>
        <taxon>Pezizomycotina</taxon>
        <taxon>Leotiomycetes</taxon>
        <taxon>Helotiales</taxon>
        <taxon>Hyaloscyphaceae</taxon>
        <taxon>Hyaloscypha</taxon>
    </lineage>
</organism>
<dbReference type="InterPro" id="IPR010730">
    <property type="entry name" value="HET"/>
</dbReference>
<evidence type="ECO:0000313" key="2">
    <source>
        <dbReference type="EMBL" id="PMD22163.1"/>
    </source>
</evidence>